<evidence type="ECO:0000256" key="1">
    <source>
        <dbReference type="SAM" id="Phobius"/>
    </source>
</evidence>
<name>A0A0N4W4F0_HAEPC</name>
<evidence type="ECO:0000313" key="2">
    <source>
        <dbReference type="EMBL" id="VDO23942.1"/>
    </source>
</evidence>
<dbReference type="WBParaSite" id="HPLM_0000476401-mRNA-1">
    <property type="protein sequence ID" value="HPLM_0000476401-mRNA-1"/>
    <property type="gene ID" value="HPLM_0000476401"/>
</dbReference>
<dbReference type="EMBL" id="UZAF01016245">
    <property type="protein sequence ID" value="VDO23942.1"/>
    <property type="molecule type" value="Genomic_DNA"/>
</dbReference>
<keyword evidence="1" id="KW-0472">Membrane</keyword>
<proteinExistence type="predicted"/>
<evidence type="ECO:0000313" key="3">
    <source>
        <dbReference type="Proteomes" id="UP000268014"/>
    </source>
</evidence>
<reference evidence="2 3" key="2">
    <citation type="submission" date="2018-11" db="EMBL/GenBank/DDBJ databases">
        <authorList>
            <consortium name="Pathogen Informatics"/>
        </authorList>
    </citation>
    <scope>NUCLEOTIDE SEQUENCE [LARGE SCALE GENOMIC DNA]</scope>
    <source>
        <strain evidence="2 3">MHpl1</strain>
    </source>
</reference>
<dbReference type="OrthoDB" id="5774407at2759"/>
<keyword evidence="3" id="KW-1185">Reference proteome</keyword>
<dbReference type="AlphaFoldDB" id="A0A0N4W4F0"/>
<evidence type="ECO:0000313" key="4">
    <source>
        <dbReference type="WBParaSite" id="HPLM_0000476401-mRNA-1"/>
    </source>
</evidence>
<protein>
    <submittedName>
        <fullName evidence="4">Hydrophobic protein</fullName>
    </submittedName>
</protein>
<keyword evidence="1" id="KW-1133">Transmembrane helix</keyword>
<sequence length="51" mass="5733">METSPEMFLIVLAVAMCSILFCFTIGVVVIFRCCEIKELNLHDLPAVMLEV</sequence>
<keyword evidence="1" id="KW-0812">Transmembrane</keyword>
<feature type="transmembrane region" description="Helical" evidence="1">
    <location>
        <begin position="7"/>
        <end position="31"/>
    </location>
</feature>
<organism evidence="4">
    <name type="scientific">Haemonchus placei</name>
    <name type="common">Barber's pole worm</name>
    <dbReference type="NCBI Taxonomy" id="6290"/>
    <lineage>
        <taxon>Eukaryota</taxon>
        <taxon>Metazoa</taxon>
        <taxon>Ecdysozoa</taxon>
        <taxon>Nematoda</taxon>
        <taxon>Chromadorea</taxon>
        <taxon>Rhabditida</taxon>
        <taxon>Rhabditina</taxon>
        <taxon>Rhabditomorpha</taxon>
        <taxon>Strongyloidea</taxon>
        <taxon>Trichostrongylidae</taxon>
        <taxon>Haemonchus</taxon>
    </lineage>
</organism>
<reference evidence="4" key="1">
    <citation type="submission" date="2017-02" db="UniProtKB">
        <authorList>
            <consortium name="WormBaseParasite"/>
        </authorList>
    </citation>
    <scope>IDENTIFICATION</scope>
</reference>
<accession>A0A0N4W4F0</accession>
<dbReference type="Proteomes" id="UP000268014">
    <property type="component" value="Unassembled WGS sequence"/>
</dbReference>
<gene>
    <name evidence="2" type="ORF">HPLM_LOCUS4756</name>
</gene>